<feature type="non-terminal residue" evidence="9">
    <location>
        <position position="1"/>
    </location>
</feature>
<dbReference type="OrthoDB" id="10264585at2759"/>
<keyword evidence="4" id="KW-0547">Nucleotide-binding</keyword>
<dbReference type="Proteomes" id="UP000752696">
    <property type="component" value="Unassembled WGS sequence"/>
</dbReference>
<dbReference type="Gene3D" id="3.30.930.10">
    <property type="entry name" value="Bira Bifunctional Protein, Domain 2"/>
    <property type="match status" value="1"/>
</dbReference>
<dbReference type="SUPFAM" id="SSF55681">
    <property type="entry name" value="Class II aaRS and biotin synthetases"/>
    <property type="match status" value="1"/>
</dbReference>
<evidence type="ECO:0000256" key="1">
    <source>
        <dbReference type="ARBA" id="ARBA00010728"/>
    </source>
</evidence>
<organism evidence="9 10">
    <name type="scientific">Heterotrigona itama</name>
    <dbReference type="NCBI Taxonomy" id="395501"/>
    <lineage>
        <taxon>Eukaryota</taxon>
        <taxon>Metazoa</taxon>
        <taxon>Ecdysozoa</taxon>
        <taxon>Arthropoda</taxon>
        <taxon>Hexapoda</taxon>
        <taxon>Insecta</taxon>
        <taxon>Pterygota</taxon>
        <taxon>Neoptera</taxon>
        <taxon>Endopterygota</taxon>
        <taxon>Hymenoptera</taxon>
        <taxon>Apocrita</taxon>
        <taxon>Aculeata</taxon>
        <taxon>Apoidea</taxon>
        <taxon>Anthophila</taxon>
        <taxon>Apidae</taxon>
        <taxon>Heterotrigona</taxon>
    </lineage>
</organism>
<keyword evidence="3" id="KW-0436">Ligase</keyword>
<dbReference type="PRINTS" id="PR00981">
    <property type="entry name" value="TRNASYNTHSER"/>
</dbReference>
<dbReference type="EC" id="6.1.1.11" evidence="2"/>
<dbReference type="GO" id="GO:0004828">
    <property type="term" value="F:serine-tRNA ligase activity"/>
    <property type="evidence" value="ECO:0007669"/>
    <property type="project" value="UniProtKB-EC"/>
</dbReference>
<dbReference type="PANTHER" id="PTHR11778">
    <property type="entry name" value="SERYL-TRNA SYNTHETASE"/>
    <property type="match status" value="1"/>
</dbReference>
<proteinExistence type="inferred from homology"/>
<gene>
    <name evidence="9" type="ORF">MHI_LOCUS751394</name>
</gene>
<keyword evidence="5" id="KW-0067">ATP-binding</keyword>
<keyword evidence="6" id="KW-0030">Aminoacyl-tRNA synthetase</keyword>
<evidence type="ECO:0000256" key="5">
    <source>
        <dbReference type="ARBA" id="ARBA00022840"/>
    </source>
</evidence>
<dbReference type="FunFam" id="3.30.930.10:FF:000078">
    <property type="entry name" value="Seryl-tRNA synthetase"/>
    <property type="match status" value="1"/>
</dbReference>
<dbReference type="PROSITE" id="PS50862">
    <property type="entry name" value="AA_TRNA_LIGASE_II"/>
    <property type="match status" value="1"/>
</dbReference>
<dbReference type="AlphaFoldDB" id="A0A6V7HBL0"/>
<dbReference type="GO" id="GO:0005524">
    <property type="term" value="F:ATP binding"/>
    <property type="evidence" value="ECO:0007669"/>
    <property type="project" value="UniProtKB-KW"/>
</dbReference>
<evidence type="ECO:0000259" key="8">
    <source>
        <dbReference type="PROSITE" id="PS50862"/>
    </source>
</evidence>
<comment type="caution">
    <text evidence="9">The sequence shown here is derived from an EMBL/GenBank/DDBJ whole genome shotgun (WGS) entry which is preliminary data.</text>
</comment>
<evidence type="ECO:0000256" key="3">
    <source>
        <dbReference type="ARBA" id="ARBA00022598"/>
    </source>
</evidence>
<dbReference type="EMBL" id="CAJDYZ010010224">
    <property type="protein sequence ID" value="CAD1477766.1"/>
    <property type="molecule type" value="Genomic_DNA"/>
</dbReference>
<dbReference type="InterPro" id="IPR002317">
    <property type="entry name" value="Ser-tRNA-ligase_type_1"/>
</dbReference>
<dbReference type="InterPro" id="IPR006195">
    <property type="entry name" value="aa-tRNA-synth_II"/>
</dbReference>
<evidence type="ECO:0000256" key="2">
    <source>
        <dbReference type="ARBA" id="ARBA00012840"/>
    </source>
</evidence>
<keyword evidence="10" id="KW-1185">Reference proteome</keyword>
<dbReference type="InterPro" id="IPR045864">
    <property type="entry name" value="aa-tRNA-synth_II/BPL/LPL"/>
</dbReference>
<accession>A0A6V7HBL0</accession>
<evidence type="ECO:0000256" key="6">
    <source>
        <dbReference type="ARBA" id="ARBA00023146"/>
    </source>
</evidence>
<protein>
    <recommendedName>
        <fullName evidence="2">serine--tRNA ligase</fullName>
        <ecNumber evidence="2">6.1.1.11</ecNumber>
    </recommendedName>
    <alternativeName>
        <fullName evidence="7">Seryl-tRNA synthetase</fullName>
    </alternativeName>
</protein>
<feature type="domain" description="Aminoacyl-transfer RNA synthetases class-II family profile" evidence="8">
    <location>
        <begin position="174"/>
        <end position="412"/>
    </location>
</feature>
<name>A0A6V7HBL0_9HYME</name>
<dbReference type="InterPro" id="IPR002314">
    <property type="entry name" value="aa-tRNA-synt_IIb"/>
</dbReference>
<comment type="similarity">
    <text evidence="1">Belongs to the class-II aminoacyl-tRNA synthetase family. Type-1 seryl-tRNA synthetase subfamily.</text>
</comment>
<sequence length="442" mass="50286">CFPRALICCTAAGGNVPVTTDTFTPAFSNTTPSCKTQFRKQSTQYNADTIPHIPKPEYDINFLCNPSNRDTIFNNIKARKTVGDIDKVLELSGKPELKKSFLYELNKIPNQTDPRVLTYGEPQILKQCGHEPEFDFKPQQFSTLATNLNAFKSQLLGPLIGTRGYLFLGDLAQLEEALIHFTVKKLMKHGFKLVSVPDIIPTEVIERCGLITDNGRHLVYNLSPFYEGDYSLSGTAEMSLAYKVMNTLFDSKDLPLKMAAVSRCFRAEISNLIHEKNLYRVHQFTKVEMFVCSKHEESEEQFQELLSIQEDLFSSLNLYLRIIDMPPHDLGSPAYRKIDIEGWMPGRKLYGELSSCSNCTDYQSRRLGIKYKTKNGETLHVHTLNGTACAIPRMLIALCETHQTKHNRIKVPEILLPYMTGKTLIKKQPIANMKLFKYRPQI</sequence>
<evidence type="ECO:0000256" key="7">
    <source>
        <dbReference type="ARBA" id="ARBA00031113"/>
    </source>
</evidence>
<evidence type="ECO:0000313" key="9">
    <source>
        <dbReference type="EMBL" id="CAD1477766.1"/>
    </source>
</evidence>
<dbReference type="GO" id="GO:0006434">
    <property type="term" value="P:seryl-tRNA aminoacylation"/>
    <property type="evidence" value="ECO:0007669"/>
    <property type="project" value="InterPro"/>
</dbReference>
<reference evidence="9" key="1">
    <citation type="submission" date="2020-07" db="EMBL/GenBank/DDBJ databases">
        <authorList>
            <person name="Nazaruddin N."/>
        </authorList>
    </citation>
    <scope>NUCLEOTIDE SEQUENCE</scope>
</reference>
<dbReference type="Pfam" id="PF00587">
    <property type="entry name" value="tRNA-synt_2b"/>
    <property type="match status" value="1"/>
</dbReference>
<evidence type="ECO:0000313" key="10">
    <source>
        <dbReference type="Proteomes" id="UP000752696"/>
    </source>
</evidence>
<evidence type="ECO:0000256" key="4">
    <source>
        <dbReference type="ARBA" id="ARBA00022741"/>
    </source>
</evidence>